<comment type="caution">
    <text evidence="7">The sequence shown here is derived from an EMBL/GenBank/DDBJ whole genome shotgun (WGS) entry which is preliminary data.</text>
</comment>
<proteinExistence type="predicted"/>
<dbReference type="PROSITE" id="PS01186">
    <property type="entry name" value="EGF_2"/>
    <property type="match status" value="2"/>
</dbReference>
<dbReference type="SMART" id="SM00181">
    <property type="entry name" value="EGF"/>
    <property type="match status" value="2"/>
</dbReference>
<evidence type="ECO:0000256" key="3">
    <source>
        <dbReference type="ARBA" id="ARBA00022737"/>
    </source>
</evidence>
<dbReference type="PANTHER" id="PTHR24034:SF209">
    <property type="entry name" value="EGF-LIKE DOMAIN-CONTAINING PROTEIN"/>
    <property type="match status" value="1"/>
</dbReference>
<evidence type="ECO:0000256" key="5">
    <source>
        <dbReference type="PROSITE-ProRule" id="PRU00076"/>
    </source>
</evidence>
<dbReference type="Gene3D" id="2.10.25.10">
    <property type="entry name" value="Laminin"/>
    <property type="match status" value="2"/>
</dbReference>
<evidence type="ECO:0000259" key="6">
    <source>
        <dbReference type="PROSITE" id="PS50026"/>
    </source>
</evidence>
<dbReference type="PROSITE" id="PS01187">
    <property type="entry name" value="EGF_CA"/>
    <property type="match status" value="1"/>
</dbReference>
<dbReference type="Proteomes" id="UP001159405">
    <property type="component" value="Unassembled WGS sequence"/>
</dbReference>
<evidence type="ECO:0000256" key="1">
    <source>
        <dbReference type="ARBA" id="ARBA00022536"/>
    </source>
</evidence>
<protein>
    <recommendedName>
        <fullName evidence="6">EGF-like domain-containing protein</fullName>
    </recommendedName>
</protein>
<keyword evidence="2" id="KW-0732">Signal</keyword>
<evidence type="ECO:0000256" key="2">
    <source>
        <dbReference type="ARBA" id="ARBA00022729"/>
    </source>
</evidence>
<accession>A0ABN8S2H7</accession>
<gene>
    <name evidence="7" type="ORF">PLOB_00031809</name>
</gene>
<dbReference type="Pfam" id="PF07645">
    <property type="entry name" value="EGF_CA"/>
    <property type="match status" value="1"/>
</dbReference>
<feature type="non-terminal residue" evidence="7">
    <location>
        <position position="1"/>
    </location>
</feature>
<keyword evidence="4" id="KW-1015">Disulfide bond</keyword>
<organism evidence="7 8">
    <name type="scientific">Porites lobata</name>
    <dbReference type="NCBI Taxonomy" id="104759"/>
    <lineage>
        <taxon>Eukaryota</taxon>
        <taxon>Metazoa</taxon>
        <taxon>Cnidaria</taxon>
        <taxon>Anthozoa</taxon>
        <taxon>Hexacorallia</taxon>
        <taxon>Scleractinia</taxon>
        <taxon>Fungiina</taxon>
        <taxon>Poritidae</taxon>
        <taxon>Porites</taxon>
    </lineage>
</organism>
<evidence type="ECO:0000256" key="4">
    <source>
        <dbReference type="ARBA" id="ARBA00023157"/>
    </source>
</evidence>
<feature type="domain" description="EGF-like" evidence="6">
    <location>
        <begin position="61"/>
        <end position="103"/>
    </location>
</feature>
<dbReference type="InterPro" id="IPR000152">
    <property type="entry name" value="EGF-type_Asp/Asn_hydroxyl_site"/>
</dbReference>
<reference evidence="7 8" key="1">
    <citation type="submission" date="2022-05" db="EMBL/GenBank/DDBJ databases">
        <authorList>
            <consortium name="Genoscope - CEA"/>
            <person name="William W."/>
        </authorList>
    </citation>
    <scope>NUCLEOTIDE SEQUENCE [LARGE SCALE GENOMIC DNA]</scope>
</reference>
<dbReference type="PROSITE" id="PS50026">
    <property type="entry name" value="EGF_3"/>
    <property type="match status" value="2"/>
</dbReference>
<keyword evidence="1 5" id="KW-0245">EGF-like domain</keyword>
<dbReference type="InterPro" id="IPR001881">
    <property type="entry name" value="EGF-like_Ca-bd_dom"/>
</dbReference>
<dbReference type="SUPFAM" id="SSF57196">
    <property type="entry name" value="EGF/Laminin"/>
    <property type="match status" value="2"/>
</dbReference>
<dbReference type="InterPro" id="IPR050751">
    <property type="entry name" value="ECM_structural_protein"/>
</dbReference>
<sequence length="111" mass="12352">LDECETGLHNCHDDAYCTNTKRSFTCTCKPGYSGDGVNCAGNKATYAAVEHFRVTPYLFPDVDECNTEKHQCDEAISLCVNTKGSFECYCQKGYFKSGQHKCTGNIHFKIS</sequence>
<evidence type="ECO:0000313" key="7">
    <source>
        <dbReference type="EMBL" id="CAH3185054.1"/>
    </source>
</evidence>
<dbReference type="PROSITE" id="PS00010">
    <property type="entry name" value="ASX_HYDROXYL"/>
    <property type="match status" value="2"/>
</dbReference>
<dbReference type="EMBL" id="CALNXK010000409">
    <property type="protein sequence ID" value="CAH3185054.1"/>
    <property type="molecule type" value="Genomic_DNA"/>
</dbReference>
<dbReference type="InterPro" id="IPR049883">
    <property type="entry name" value="NOTCH1_EGF-like"/>
</dbReference>
<dbReference type="InterPro" id="IPR018097">
    <property type="entry name" value="EGF_Ca-bd_CS"/>
</dbReference>
<name>A0ABN8S2H7_9CNID</name>
<dbReference type="SMART" id="SM00179">
    <property type="entry name" value="EGF_CA"/>
    <property type="match status" value="2"/>
</dbReference>
<keyword evidence="8" id="KW-1185">Reference proteome</keyword>
<dbReference type="CDD" id="cd00054">
    <property type="entry name" value="EGF_CA"/>
    <property type="match status" value="1"/>
</dbReference>
<keyword evidence="3" id="KW-0677">Repeat</keyword>
<comment type="caution">
    <text evidence="5">Lacks conserved residue(s) required for the propagation of feature annotation.</text>
</comment>
<dbReference type="InterPro" id="IPR000742">
    <property type="entry name" value="EGF"/>
</dbReference>
<dbReference type="InterPro" id="IPR024731">
    <property type="entry name" value="NELL2-like_EGF"/>
</dbReference>
<feature type="domain" description="EGF-like" evidence="6">
    <location>
        <begin position="1"/>
        <end position="40"/>
    </location>
</feature>
<dbReference type="PANTHER" id="PTHR24034">
    <property type="entry name" value="EGF-LIKE DOMAIN-CONTAINING PROTEIN"/>
    <property type="match status" value="1"/>
</dbReference>
<dbReference type="Pfam" id="PF12947">
    <property type="entry name" value="EGF_3"/>
    <property type="match status" value="1"/>
</dbReference>
<evidence type="ECO:0000313" key="8">
    <source>
        <dbReference type="Proteomes" id="UP001159405"/>
    </source>
</evidence>